<feature type="coiled-coil region" evidence="1">
    <location>
        <begin position="112"/>
        <end position="139"/>
    </location>
</feature>
<evidence type="ECO:0000313" key="3">
    <source>
        <dbReference type="EMBL" id="CAD8113231.1"/>
    </source>
</evidence>
<keyword evidence="2" id="KW-0812">Transmembrane</keyword>
<keyword evidence="2" id="KW-0472">Membrane</keyword>
<feature type="transmembrane region" description="Helical" evidence="2">
    <location>
        <begin position="61"/>
        <end position="78"/>
    </location>
</feature>
<keyword evidence="4" id="KW-1185">Reference proteome</keyword>
<evidence type="ECO:0008006" key="5">
    <source>
        <dbReference type="Google" id="ProtNLM"/>
    </source>
</evidence>
<dbReference type="AlphaFoldDB" id="A0A8S1QE71"/>
<protein>
    <recommendedName>
        <fullName evidence="5">Transmembrane protein</fullName>
    </recommendedName>
</protein>
<proteinExistence type="predicted"/>
<reference evidence="3" key="1">
    <citation type="submission" date="2021-01" db="EMBL/GenBank/DDBJ databases">
        <authorList>
            <consortium name="Genoscope - CEA"/>
            <person name="William W."/>
        </authorList>
    </citation>
    <scope>NUCLEOTIDE SEQUENCE</scope>
</reference>
<keyword evidence="2" id="KW-1133">Transmembrane helix</keyword>
<organism evidence="3 4">
    <name type="scientific">Paramecium sonneborni</name>
    <dbReference type="NCBI Taxonomy" id="65129"/>
    <lineage>
        <taxon>Eukaryota</taxon>
        <taxon>Sar</taxon>
        <taxon>Alveolata</taxon>
        <taxon>Ciliophora</taxon>
        <taxon>Intramacronucleata</taxon>
        <taxon>Oligohymenophorea</taxon>
        <taxon>Peniculida</taxon>
        <taxon>Parameciidae</taxon>
        <taxon>Paramecium</taxon>
    </lineage>
</organism>
<name>A0A8S1QE71_9CILI</name>
<evidence type="ECO:0000256" key="1">
    <source>
        <dbReference type="SAM" id="Coils"/>
    </source>
</evidence>
<evidence type="ECO:0000256" key="2">
    <source>
        <dbReference type="SAM" id="Phobius"/>
    </source>
</evidence>
<accession>A0A8S1QE71</accession>
<keyword evidence="1" id="KW-0175">Coiled coil</keyword>
<gene>
    <name evidence="3" type="ORF">PSON_ATCC_30995.1.T1030006</name>
</gene>
<evidence type="ECO:0000313" key="4">
    <source>
        <dbReference type="Proteomes" id="UP000692954"/>
    </source>
</evidence>
<comment type="caution">
    <text evidence="3">The sequence shown here is derived from an EMBL/GenBank/DDBJ whole genome shotgun (WGS) entry which is preliminary data.</text>
</comment>
<sequence>MPETKMRQIQFPQNFASILQMQLQKRLHSFRINTIKMMCFVQFYGFKIIQSIFKSFALTRLQIYIIMILLSVVFRHKIKQLVTYLKVSGYIFDSLLQICNDFLRVIYYYQQINESRYMQEELQQKLKEYISEIEEQIAVESTQIWLSGTDFELQMIKIGREHLGTNSETGTTLMKAVLFGIVSSISQLKPSEELIDSLMKAGQFLLLNFYNKYIKNPLKIYELYFFFEILKWFIIFQLKDEYSVQQTIKQLTEGYKQYIEASQSCLIHFYLLFSKAQVAQKMDLKTSWNLLFVQNLIVAVPYVKLQGKIKYSGRGLFILKEFSNLKLFQEYLLSEQISSLKLLPYIQILILYHNLQAKLIQKTQIQACSQTQMICFIKNLLQSCQIQIKENFNQINSQARLFKNQMENKLGFKICRQDIQDLVNQQKEQFLQLLQILNEIDIIRIKEIEIMNNLEQILIQNEIIFYKFSKNRNTYKYLLLMKFEQNLKINSSSNFNKFQTYGKYFILKTIKIKLKQLMKKLIKKIYLRLYIHRFCQSMIKNQKLVQNSLMICYLILSLKQNQQKNLLSKLTLKNHLQFLKTKSLQKKYYSNLQKIYPINSNKFILWIGLSLKLQEIILMFKFYKKLLRIQQSKINVLQLEHKIQDFYFDDQIHLNNNIDSDSTTTQLNYNLVSQGKTMIQKYFDQYPTLIMNKQKLTELNYIENKIREDIFSLKNKKWNSRNLNRKYIYYKRLTQLGLNKIQKKTLKEAINQNFASSLKILNRKLEKVQKKN</sequence>
<dbReference type="Proteomes" id="UP000692954">
    <property type="component" value="Unassembled WGS sequence"/>
</dbReference>
<dbReference type="EMBL" id="CAJJDN010000103">
    <property type="protein sequence ID" value="CAD8113231.1"/>
    <property type="molecule type" value="Genomic_DNA"/>
</dbReference>
<dbReference type="OrthoDB" id="322270at2759"/>